<protein>
    <submittedName>
        <fullName evidence="1">Uncharacterized protein</fullName>
    </submittedName>
</protein>
<sequence>MTAVETQLLPIYLPSLEEAGANSRIGQDKDKPVLGALYAAMGNMWQTVEDAN</sequence>
<evidence type="ECO:0000313" key="1">
    <source>
        <dbReference type="EMBL" id="MTV78333.1"/>
    </source>
</evidence>
<dbReference type="Proteomes" id="UP000729182">
    <property type="component" value="Unassembled WGS sequence"/>
</dbReference>
<dbReference type="AlphaFoldDB" id="A0AAW9W9I0"/>
<accession>A0AAW9W9I0</accession>
<feature type="non-terminal residue" evidence="1">
    <location>
        <position position="52"/>
    </location>
</feature>
<comment type="caution">
    <text evidence="1">The sequence shown here is derived from an EMBL/GenBank/DDBJ whole genome shotgun (WGS) entry which is preliminary data.</text>
</comment>
<proteinExistence type="predicted"/>
<dbReference type="EMBL" id="WNHN01001007">
    <property type="protein sequence ID" value="MTV78333.1"/>
    <property type="molecule type" value="Genomic_DNA"/>
</dbReference>
<evidence type="ECO:0000313" key="2">
    <source>
        <dbReference type="Proteomes" id="UP000729182"/>
    </source>
</evidence>
<gene>
    <name evidence="1" type="ORF">GM535_14065</name>
</gene>
<name>A0AAW9W9I0_STREE</name>
<organism evidence="1 2">
    <name type="scientific">Streptococcus pneumoniae</name>
    <dbReference type="NCBI Taxonomy" id="1313"/>
    <lineage>
        <taxon>Bacteria</taxon>
        <taxon>Bacillati</taxon>
        <taxon>Bacillota</taxon>
        <taxon>Bacilli</taxon>
        <taxon>Lactobacillales</taxon>
        <taxon>Streptococcaceae</taxon>
        <taxon>Streptococcus</taxon>
    </lineage>
</organism>
<reference evidence="1" key="1">
    <citation type="submission" date="2019-11" db="EMBL/GenBank/DDBJ databases">
        <title>Growth characteristics of pneumococcus vary with the chemical composition of the capsule and with environmental conditions.</title>
        <authorList>
            <person name="Tothpal A."/>
            <person name="Desobry K."/>
            <person name="Joshi S."/>
            <person name="Wyllie A.L."/>
            <person name="Weinberger D.M."/>
        </authorList>
    </citation>
    <scope>NUCLEOTIDE SEQUENCE</scope>
    <source>
        <strain evidence="1">Pnumococcus10A</strain>
    </source>
</reference>